<dbReference type="AlphaFoldDB" id="A0A8J7M7J1"/>
<sequence length="192" mass="20917">MIELEPPFRLATREDAAALADLVNFAGEGLPLYLWATMAKDGEDPWEVGRRRQAEKTGTARIIVADEGAGTLAALTGYEIGTTPEEITADLPPPVVPLVELENLAPSNWYVNVLAAYPEARGRGLGARLLAVAEKIARDEGLAAMSIIVADANTGARRLYERTGYAERARRPMVHDGWRGRGEEWVLLVKPL</sequence>
<dbReference type="Gene3D" id="3.40.630.30">
    <property type="match status" value="1"/>
</dbReference>
<evidence type="ECO:0000313" key="4">
    <source>
        <dbReference type="EMBL" id="MBK0400024.1"/>
    </source>
</evidence>
<reference evidence="4" key="1">
    <citation type="submission" date="2020-12" db="EMBL/GenBank/DDBJ databases">
        <title>Bacterial taxonomy.</title>
        <authorList>
            <person name="Pan X."/>
        </authorList>
    </citation>
    <scope>NUCLEOTIDE SEQUENCE</scope>
    <source>
        <strain evidence="4">M0105</strain>
    </source>
</reference>
<dbReference type="SUPFAM" id="SSF55729">
    <property type="entry name" value="Acyl-CoA N-acyltransferases (Nat)"/>
    <property type="match status" value="1"/>
</dbReference>
<dbReference type="InterPro" id="IPR000182">
    <property type="entry name" value="GNAT_dom"/>
</dbReference>
<dbReference type="PANTHER" id="PTHR43877">
    <property type="entry name" value="AMINOALKYLPHOSPHONATE N-ACETYLTRANSFERASE-RELATED-RELATED"/>
    <property type="match status" value="1"/>
</dbReference>
<dbReference type="RefSeq" id="WP_200610321.1">
    <property type="nucleotide sequence ID" value="NZ_JAEHHL010000007.1"/>
</dbReference>
<evidence type="ECO:0000259" key="3">
    <source>
        <dbReference type="PROSITE" id="PS51186"/>
    </source>
</evidence>
<keyword evidence="1" id="KW-0808">Transferase</keyword>
<protein>
    <submittedName>
        <fullName evidence="4">GNAT family N-acetyltransferase</fullName>
    </submittedName>
</protein>
<organism evidence="4 5">
    <name type="scientific">Thermohalobaculum xanthum</name>
    <dbReference type="NCBI Taxonomy" id="2753746"/>
    <lineage>
        <taxon>Bacteria</taxon>
        <taxon>Pseudomonadati</taxon>
        <taxon>Pseudomonadota</taxon>
        <taxon>Alphaproteobacteria</taxon>
        <taxon>Rhodobacterales</taxon>
        <taxon>Paracoccaceae</taxon>
        <taxon>Thermohalobaculum</taxon>
    </lineage>
</organism>
<evidence type="ECO:0000256" key="2">
    <source>
        <dbReference type="ARBA" id="ARBA00023315"/>
    </source>
</evidence>
<dbReference type="Pfam" id="PF00583">
    <property type="entry name" value="Acetyltransf_1"/>
    <property type="match status" value="1"/>
</dbReference>
<keyword evidence="2" id="KW-0012">Acyltransferase</keyword>
<dbReference type="InterPro" id="IPR016181">
    <property type="entry name" value="Acyl_CoA_acyltransferase"/>
</dbReference>
<dbReference type="GO" id="GO:0016747">
    <property type="term" value="F:acyltransferase activity, transferring groups other than amino-acyl groups"/>
    <property type="evidence" value="ECO:0007669"/>
    <property type="project" value="InterPro"/>
</dbReference>
<evidence type="ECO:0000256" key="1">
    <source>
        <dbReference type="ARBA" id="ARBA00022679"/>
    </source>
</evidence>
<evidence type="ECO:0000313" key="5">
    <source>
        <dbReference type="Proteomes" id="UP000655420"/>
    </source>
</evidence>
<feature type="domain" description="N-acetyltransferase" evidence="3">
    <location>
        <begin position="6"/>
        <end position="192"/>
    </location>
</feature>
<comment type="caution">
    <text evidence="4">The sequence shown here is derived from an EMBL/GenBank/DDBJ whole genome shotgun (WGS) entry which is preliminary data.</text>
</comment>
<gene>
    <name evidence="4" type="ORF">H0I76_12565</name>
</gene>
<name>A0A8J7M7J1_9RHOB</name>
<accession>A0A8J7M7J1</accession>
<dbReference type="InterPro" id="IPR050832">
    <property type="entry name" value="Bact_Acetyltransf"/>
</dbReference>
<dbReference type="CDD" id="cd04301">
    <property type="entry name" value="NAT_SF"/>
    <property type="match status" value="1"/>
</dbReference>
<proteinExistence type="predicted"/>
<keyword evidence="5" id="KW-1185">Reference proteome</keyword>
<dbReference type="PROSITE" id="PS51186">
    <property type="entry name" value="GNAT"/>
    <property type="match status" value="1"/>
</dbReference>
<dbReference type="EMBL" id="JAEHHL010000007">
    <property type="protein sequence ID" value="MBK0400024.1"/>
    <property type="molecule type" value="Genomic_DNA"/>
</dbReference>
<dbReference type="Proteomes" id="UP000655420">
    <property type="component" value="Unassembled WGS sequence"/>
</dbReference>